<accession>A0ABT8W7P0</accession>
<feature type="non-terminal residue" evidence="2">
    <location>
        <position position="261"/>
    </location>
</feature>
<dbReference type="NCBIfam" id="NF033592">
    <property type="entry name" value="transpos_IS4_1"/>
    <property type="match status" value="1"/>
</dbReference>
<dbReference type="RefSeq" id="WP_303276807.1">
    <property type="nucleotide sequence ID" value="NZ_JAUOEK010000063.1"/>
</dbReference>
<dbReference type="InterPro" id="IPR012337">
    <property type="entry name" value="RNaseH-like_sf"/>
</dbReference>
<dbReference type="Pfam" id="PF01609">
    <property type="entry name" value="DDE_Tnp_1"/>
    <property type="match status" value="1"/>
</dbReference>
<dbReference type="Proteomes" id="UP001176883">
    <property type="component" value="Unassembled WGS sequence"/>
</dbReference>
<evidence type="ECO:0000313" key="3">
    <source>
        <dbReference type="Proteomes" id="UP001176883"/>
    </source>
</evidence>
<evidence type="ECO:0000259" key="1">
    <source>
        <dbReference type="Pfam" id="PF01609"/>
    </source>
</evidence>
<dbReference type="InterPro" id="IPR002559">
    <property type="entry name" value="Transposase_11"/>
</dbReference>
<proteinExistence type="predicted"/>
<reference evidence="2" key="1">
    <citation type="submission" date="2023-07" db="EMBL/GenBank/DDBJ databases">
        <title>Two novel species in the genus Flavivirga.</title>
        <authorList>
            <person name="Kwon K."/>
        </authorList>
    </citation>
    <scope>NUCLEOTIDE SEQUENCE</scope>
    <source>
        <strain evidence="2">KCTC 52353</strain>
    </source>
</reference>
<feature type="domain" description="Transposase IS4-like" evidence="1">
    <location>
        <begin position="57"/>
        <end position="261"/>
    </location>
</feature>
<comment type="caution">
    <text evidence="2">The sequence shown here is derived from an EMBL/GenBank/DDBJ whole genome shotgun (WGS) entry which is preliminary data.</text>
</comment>
<sequence length="261" mass="30591">MENFVSFLKLKSHQKFTKSAFVQARMKIEPKVFKHLSQTLIKEFYTDNELSVKLWKGFRLLAVDGSRITLPITKELKELYGETKNQTITSIVQARCSVLYDIENNYVLDGLLAPLKQGERELAISHLSNCKKGDLLIYDRGYPSYYFIHQHQERNLDYLMRVKISFSQLIIDFEKSKKRSLITNIYPGKNTKLSDKPYDRNTPIKVRLIRVELPKGQVEVLITSLLNSKVYPSSLFKELYAKRWGVETFYDELKNKLKIEH</sequence>
<keyword evidence="3" id="KW-1185">Reference proteome</keyword>
<protein>
    <submittedName>
        <fullName evidence="2">IS4 family transposase</fullName>
    </submittedName>
</protein>
<gene>
    <name evidence="2" type="ORF">Q4Q35_04800</name>
</gene>
<dbReference type="PANTHER" id="PTHR37529">
    <property type="entry name" value="TRANSPOSASE INSG FOR INSERTION SEQUENCE ELEMENT IS4-RELATED"/>
    <property type="match status" value="1"/>
</dbReference>
<dbReference type="SUPFAM" id="SSF53098">
    <property type="entry name" value="Ribonuclease H-like"/>
    <property type="match status" value="1"/>
</dbReference>
<dbReference type="EMBL" id="JAUOEK010000063">
    <property type="protein sequence ID" value="MDO5969120.1"/>
    <property type="molecule type" value="Genomic_DNA"/>
</dbReference>
<dbReference type="InterPro" id="IPR047952">
    <property type="entry name" value="Transpos_IS4"/>
</dbReference>
<dbReference type="PANTHER" id="PTHR37529:SF1">
    <property type="entry name" value="TRANSPOSASE INSG FOR INSERTION SEQUENCE ELEMENT IS4-RELATED"/>
    <property type="match status" value="1"/>
</dbReference>
<organism evidence="2 3">
    <name type="scientific">Flavivirga aquimarina</name>
    <dbReference type="NCBI Taxonomy" id="2027862"/>
    <lineage>
        <taxon>Bacteria</taxon>
        <taxon>Pseudomonadati</taxon>
        <taxon>Bacteroidota</taxon>
        <taxon>Flavobacteriia</taxon>
        <taxon>Flavobacteriales</taxon>
        <taxon>Flavobacteriaceae</taxon>
        <taxon>Flavivirga</taxon>
    </lineage>
</organism>
<name>A0ABT8W7P0_9FLAO</name>
<evidence type="ECO:0000313" key="2">
    <source>
        <dbReference type="EMBL" id="MDO5969120.1"/>
    </source>
</evidence>